<protein>
    <recommendedName>
        <fullName evidence="4">Secreted protein</fullName>
    </recommendedName>
</protein>
<dbReference type="AlphaFoldDB" id="A0ABD6QBS7"/>
<comment type="caution">
    <text evidence="2">The sequence shown here is derived from an EMBL/GenBank/DDBJ whole genome shotgun (WGS) entry which is preliminary data.</text>
</comment>
<proteinExistence type="predicted"/>
<feature type="signal peptide" evidence="1">
    <location>
        <begin position="1"/>
        <end position="33"/>
    </location>
</feature>
<accession>A0ABD6QBS7</accession>
<reference evidence="2 3" key="1">
    <citation type="submission" date="2016-07" db="EMBL/GenBank/DDBJ databases">
        <authorList>
            <person name="Sutton G."/>
            <person name="Brinkac L."/>
            <person name="Sanka R."/>
            <person name="Adams M."/>
            <person name="Lau E."/>
            <person name="Kumar A."/>
            <person name="Macaden R."/>
        </authorList>
    </citation>
    <scope>NUCLEOTIDE SEQUENCE [LARGE SCALE GENOMIC DNA]</scope>
    <source>
        <strain evidence="2 3">GA-0871</strain>
    </source>
</reference>
<evidence type="ECO:0000313" key="2">
    <source>
        <dbReference type="EMBL" id="OMC32708.1"/>
    </source>
</evidence>
<dbReference type="Proteomes" id="UP000187001">
    <property type="component" value="Unassembled WGS sequence"/>
</dbReference>
<feature type="chain" id="PRO_5044818791" description="Secreted protein" evidence="1">
    <location>
        <begin position="34"/>
        <end position="173"/>
    </location>
</feature>
<keyword evidence="1" id="KW-0732">Signal</keyword>
<dbReference type="RefSeq" id="WP_064848647.1">
    <property type="nucleotide sequence ID" value="NZ_CP060409.1"/>
</dbReference>
<evidence type="ECO:0008006" key="4">
    <source>
        <dbReference type="Google" id="ProtNLM"/>
    </source>
</evidence>
<evidence type="ECO:0000256" key="1">
    <source>
        <dbReference type="SAM" id="SignalP"/>
    </source>
</evidence>
<dbReference type="PROSITE" id="PS51257">
    <property type="entry name" value="PROKAR_LIPOPROTEIN"/>
    <property type="match status" value="1"/>
</dbReference>
<organism evidence="2 3">
    <name type="scientific">Mycolicibacterium fortuitum</name>
    <name type="common">Mycobacterium fortuitum</name>
    <dbReference type="NCBI Taxonomy" id="1766"/>
    <lineage>
        <taxon>Bacteria</taxon>
        <taxon>Bacillati</taxon>
        <taxon>Actinomycetota</taxon>
        <taxon>Actinomycetes</taxon>
        <taxon>Mycobacteriales</taxon>
        <taxon>Mycobacteriaceae</taxon>
        <taxon>Mycolicibacterium</taxon>
    </lineage>
</organism>
<gene>
    <name evidence="2" type="ORF">A5742_15195</name>
</gene>
<sequence length="173" mass="18730">MSATMKTRRTGLTIASAAIVFACGTLPTPHANAQPHGFPDLRQFEEVDAAQFSRPFSYPERWANVYSFFRTPDGLNCAIGPGSWCNGAIPGVPRSQSGSCASVHQDGDGQRFIFSTDYDPCESTQDKLLNPGQKLTDSLTGTTCVVGEHRLTACINAQRDHGFVLQPSGSWVF</sequence>
<dbReference type="EMBL" id="MBER01000184">
    <property type="protein sequence ID" value="OMC32708.1"/>
    <property type="molecule type" value="Genomic_DNA"/>
</dbReference>
<name>A0ABD6QBS7_MYCFO</name>
<evidence type="ECO:0000313" key="3">
    <source>
        <dbReference type="Proteomes" id="UP000187001"/>
    </source>
</evidence>